<accession>A0A176VF21</accession>
<gene>
    <name evidence="2" type="ORF">AXG93_592s1030</name>
</gene>
<dbReference type="AlphaFoldDB" id="A0A176VF21"/>
<evidence type="ECO:0000256" key="1">
    <source>
        <dbReference type="SAM" id="MobiDB-lite"/>
    </source>
</evidence>
<dbReference type="Proteomes" id="UP000077202">
    <property type="component" value="Unassembled WGS sequence"/>
</dbReference>
<protein>
    <submittedName>
        <fullName evidence="2">Uncharacterized protein</fullName>
    </submittedName>
</protein>
<keyword evidence="3" id="KW-1185">Reference proteome</keyword>
<feature type="region of interest" description="Disordered" evidence="1">
    <location>
        <begin position="1"/>
        <end position="29"/>
    </location>
</feature>
<dbReference type="EMBL" id="LVLJ01004071">
    <property type="protein sequence ID" value="OAE18396.1"/>
    <property type="molecule type" value="Genomic_DNA"/>
</dbReference>
<evidence type="ECO:0000313" key="2">
    <source>
        <dbReference type="EMBL" id="OAE18396.1"/>
    </source>
</evidence>
<evidence type="ECO:0000313" key="3">
    <source>
        <dbReference type="Proteomes" id="UP000077202"/>
    </source>
</evidence>
<organism evidence="2 3">
    <name type="scientific">Marchantia polymorpha subsp. ruderalis</name>
    <dbReference type="NCBI Taxonomy" id="1480154"/>
    <lineage>
        <taxon>Eukaryota</taxon>
        <taxon>Viridiplantae</taxon>
        <taxon>Streptophyta</taxon>
        <taxon>Embryophyta</taxon>
        <taxon>Marchantiophyta</taxon>
        <taxon>Marchantiopsida</taxon>
        <taxon>Marchantiidae</taxon>
        <taxon>Marchantiales</taxon>
        <taxon>Marchantiaceae</taxon>
        <taxon>Marchantia</taxon>
    </lineage>
</organism>
<name>A0A176VF21_MARPO</name>
<comment type="caution">
    <text evidence="2">The sequence shown here is derived from an EMBL/GenBank/DDBJ whole genome shotgun (WGS) entry which is preliminary data.</text>
</comment>
<proteinExistence type="predicted"/>
<reference evidence="2" key="1">
    <citation type="submission" date="2016-03" db="EMBL/GenBank/DDBJ databases">
        <title>Mechanisms controlling the formation of the plant cell surface in tip-growing cells are functionally conserved among land plants.</title>
        <authorList>
            <person name="Honkanen S."/>
            <person name="Jones V.A."/>
            <person name="Morieri G."/>
            <person name="Champion C."/>
            <person name="Hetherington A.J."/>
            <person name="Kelly S."/>
            <person name="Saint-Marcoux D."/>
            <person name="Proust H."/>
            <person name="Prescott H."/>
            <person name="Dolan L."/>
        </authorList>
    </citation>
    <scope>NUCLEOTIDE SEQUENCE [LARGE SCALE GENOMIC DNA]</scope>
    <source>
        <tissue evidence="2">Whole gametophyte</tissue>
    </source>
</reference>
<sequence>MQSTIKKEVLSSLPSAEDRDHSRGRGGESNSFKWLEARNERNFKPDVFSKDLGVHTSIVSKYLYVALYLELRLTCPSKPSTCRSGNIGMNSGAFEPKCLSVSDSSLLFNSGPVMNIINVSVWGPGLPLLACPRAIREATATMGCRSAELLLRDRI</sequence>
<feature type="compositionally biased region" description="Basic and acidic residues" evidence="1">
    <location>
        <begin position="16"/>
        <end position="26"/>
    </location>
</feature>